<proteinExistence type="predicted"/>
<organism evidence="1 2">
    <name type="scientific">Mycolicibacterium monacense</name>
    <name type="common">Mycobacterium monacense</name>
    <dbReference type="NCBI Taxonomy" id="85693"/>
    <lineage>
        <taxon>Bacteria</taxon>
        <taxon>Bacillati</taxon>
        <taxon>Actinomycetota</taxon>
        <taxon>Actinomycetes</taxon>
        <taxon>Mycobacteriales</taxon>
        <taxon>Mycobacteriaceae</taxon>
        <taxon>Mycolicibacterium</taxon>
    </lineage>
</organism>
<reference evidence="1 2" key="1">
    <citation type="journal article" date="2019" name="Emerg. Microbes Infect.">
        <title>Comprehensive subspecies identification of 175 nontuberculous mycobacteria species based on 7547 genomic profiles.</title>
        <authorList>
            <person name="Matsumoto Y."/>
            <person name="Kinjo T."/>
            <person name="Motooka D."/>
            <person name="Nabeya D."/>
            <person name="Jung N."/>
            <person name="Uechi K."/>
            <person name="Horii T."/>
            <person name="Iida T."/>
            <person name="Fujita J."/>
            <person name="Nakamura S."/>
        </authorList>
    </citation>
    <scope>NUCLEOTIDE SEQUENCE [LARGE SCALE GENOMIC DNA]</scope>
    <source>
        <strain evidence="1 2">JCM 15658</strain>
    </source>
</reference>
<dbReference type="Proteomes" id="UP000466039">
    <property type="component" value="Chromosome"/>
</dbReference>
<gene>
    <name evidence="1" type="ORF">MMON_53390</name>
</gene>
<accession>A0AAD1J0Q6</accession>
<keyword evidence="2" id="KW-1185">Reference proteome</keyword>
<evidence type="ECO:0000313" key="1">
    <source>
        <dbReference type="EMBL" id="BBZ64038.1"/>
    </source>
</evidence>
<evidence type="ECO:0000313" key="2">
    <source>
        <dbReference type="Proteomes" id="UP000466039"/>
    </source>
</evidence>
<dbReference type="AlphaFoldDB" id="A0AAD1J0Q6"/>
<protein>
    <submittedName>
        <fullName evidence="1">Uncharacterized protein</fullName>
    </submittedName>
</protein>
<dbReference type="EMBL" id="AP022617">
    <property type="protein sequence ID" value="BBZ64038.1"/>
    <property type="molecule type" value="Genomic_DNA"/>
</dbReference>
<name>A0AAD1J0Q6_MYCMB</name>
<sequence length="67" mass="6761">MSDAYPIPAAREPAVTAAVFFRSLTAEADGRGEAAAMAAAYCQMAAPTASHPITVAAVAAEVRAPAR</sequence>